<gene>
    <name evidence="1" type="ORF">BCY86_01470</name>
</gene>
<evidence type="ECO:0008006" key="3">
    <source>
        <dbReference type="Google" id="ProtNLM"/>
    </source>
</evidence>
<evidence type="ECO:0000313" key="1">
    <source>
        <dbReference type="EMBL" id="APR99497.1"/>
    </source>
</evidence>
<dbReference type="STRING" id="1882918.BCY86_01470"/>
<keyword evidence="2" id="KW-1185">Reference proteome</keyword>
<dbReference type="Pfam" id="PF04456">
    <property type="entry name" value="DUF503"/>
    <property type="match status" value="1"/>
</dbReference>
<accession>A0A1L6MVQ3</accession>
<evidence type="ECO:0000313" key="2">
    <source>
        <dbReference type="Proteomes" id="UP000185544"/>
    </source>
</evidence>
<proteinExistence type="predicted"/>
<dbReference type="AlphaFoldDB" id="A0A1L6MVQ3"/>
<dbReference type="EMBL" id="CP016908">
    <property type="protein sequence ID" value="APR99497.1"/>
    <property type="molecule type" value="Genomic_DNA"/>
</dbReference>
<organism evidence="1 2">
    <name type="scientific">Pajaroellobacter abortibovis</name>
    <dbReference type="NCBI Taxonomy" id="1882918"/>
    <lineage>
        <taxon>Bacteria</taxon>
        <taxon>Pseudomonadati</taxon>
        <taxon>Myxococcota</taxon>
        <taxon>Polyangia</taxon>
        <taxon>Polyangiales</taxon>
        <taxon>Polyangiaceae</taxon>
    </lineage>
</organism>
<dbReference type="PANTHER" id="PTHR36441">
    <property type="entry name" value="HYPOTHETICAL CYTOSOLIC PROTEIN"/>
    <property type="match status" value="1"/>
</dbReference>
<dbReference type="InterPro" id="IPR007546">
    <property type="entry name" value="DUF503"/>
</dbReference>
<sequence>MIPMVVGVLKIVFHIPHARTLKEKRRVIQRFRDRTLNQFDVSIAEVDKQDHIQCAVFGICVVSSVASVCDSILEQVTTAATLQEEAILIERKTERLFFGGDFFE</sequence>
<dbReference type="SUPFAM" id="SSF103007">
    <property type="entry name" value="Hypothetical protein TT1725"/>
    <property type="match status" value="1"/>
</dbReference>
<dbReference type="Gene3D" id="3.30.70.1120">
    <property type="entry name" value="TT1725-like"/>
    <property type="match status" value="1"/>
</dbReference>
<dbReference type="KEGG" id="pabo:BCY86_01470"/>
<name>A0A1L6MVQ3_9BACT</name>
<protein>
    <recommendedName>
        <fullName evidence="3">DUF503 domain-containing protein</fullName>
    </recommendedName>
</protein>
<dbReference type="OrthoDB" id="9809023at2"/>
<reference evidence="1 2" key="1">
    <citation type="submission" date="2016-08" db="EMBL/GenBank/DDBJ databases">
        <title>Identification and validation of antigenic proteins from Pajaroellobacter abortibovis using de-novo genome sequence assembly and reverse vaccinology.</title>
        <authorList>
            <person name="Welly B.T."/>
            <person name="Miller M.R."/>
            <person name="Stott J.L."/>
            <person name="Blanchard M.T."/>
            <person name="Islas-Trejo A.D."/>
            <person name="O'Rourke S.M."/>
            <person name="Young A.E."/>
            <person name="Medrano J.F."/>
            <person name="Van Eenennaam A.L."/>
        </authorList>
    </citation>
    <scope>NUCLEOTIDE SEQUENCE [LARGE SCALE GENOMIC DNA]</scope>
    <source>
        <strain evidence="1 2">BTF92-0548A/99-0131</strain>
    </source>
</reference>
<dbReference type="Proteomes" id="UP000185544">
    <property type="component" value="Chromosome"/>
</dbReference>
<dbReference type="PANTHER" id="PTHR36441:SF1">
    <property type="entry name" value="DUF503 DOMAIN-CONTAINING PROTEIN"/>
    <property type="match status" value="1"/>
</dbReference>
<dbReference type="InterPro" id="IPR036746">
    <property type="entry name" value="TT1725-like_sf"/>
</dbReference>